<accession>A0A6I9RK34</accession>
<proteinExistence type="inferred from homology"/>
<feature type="binding site" evidence="11">
    <location>
        <position position="110"/>
    </location>
    <ligand>
        <name>UDP-alpha-D-glucose</name>
        <dbReference type="ChEBI" id="CHEBI:58885"/>
    </ligand>
</feature>
<protein>
    <submittedName>
        <fullName evidence="15">Cellulose synthase-like protein E6</fullName>
    </submittedName>
</protein>
<keyword evidence="7" id="KW-0961">Cell wall biogenesis/degradation</keyword>
<name>A0A6I9RK34_ELAGV</name>
<evidence type="ECO:0000313" key="14">
    <source>
        <dbReference type="Proteomes" id="UP000504607"/>
    </source>
</evidence>
<dbReference type="SUPFAM" id="SSF53448">
    <property type="entry name" value="Nucleotide-diphospho-sugar transferases"/>
    <property type="match status" value="1"/>
</dbReference>
<dbReference type="OrthoDB" id="72851at2759"/>
<feature type="transmembrane region" description="Helical" evidence="13">
    <location>
        <begin position="514"/>
        <end position="534"/>
    </location>
</feature>
<dbReference type="InterPro" id="IPR005150">
    <property type="entry name" value="Cellulose_synth"/>
</dbReference>
<dbReference type="GO" id="GO:0030244">
    <property type="term" value="P:cellulose biosynthetic process"/>
    <property type="evidence" value="ECO:0007669"/>
    <property type="project" value="InterPro"/>
</dbReference>
<dbReference type="InParanoid" id="A0A6I9RK34"/>
<feature type="binding site" evidence="12">
    <location>
        <position position="279"/>
    </location>
    <ligand>
        <name>Mn(2+)</name>
        <dbReference type="ChEBI" id="CHEBI:29035"/>
    </ligand>
</feature>
<dbReference type="FunFam" id="3.90.550.10:FF:000112">
    <property type="entry name" value="Cellulose synthase-like protein E1"/>
    <property type="match status" value="1"/>
</dbReference>
<feature type="transmembrane region" description="Helical" evidence="13">
    <location>
        <begin position="679"/>
        <end position="700"/>
    </location>
</feature>
<gene>
    <name evidence="15" type="primary">LOC105049957</name>
</gene>
<evidence type="ECO:0000256" key="10">
    <source>
        <dbReference type="PIRSR" id="PIRSR605150-1"/>
    </source>
</evidence>
<organism evidence="14 15">
    <name type="scientific">Elaeis guineensis var. tenera</name>
    <name type="common">Oil palm</name>
    <dbReference type="NCBI Taxonomy" id="51953"/>
    <lineage>
        <taxon>Eukaryota</taxon>
        <taxon>Viridiplantae</taxon>
        <taxon>Streptophyta</taxon>
        <taxon>Embryophyta</taxon>
        <taxon>Tracheophyta</taxon>
        <taxon>Spermatophyta</taxon>
        <taxon>Magnoliopsida</taxon>
        <taxon>Liliopsida</taxon>
        <taxon>Arecaceae</taxon>
        <taxon>Arecoideae</taxon>
        <taxon>Cocoseae</taxon>
        <taxon>Elaeidinae</taxon>
        <taxon>Elaeis</taxon>
    </lineage>
</organism>
<evidence type="ECO:0000256" key="3">
    <source>
        <dbReference type="ARBA" id="ARBA00022679"/>
    </source>
</evidence>
<evidence type="ECO:0000256" key="6">
    <source>
        <dbReference type="ARBA" id="ARBA00023136"/>
    </source>
</evidence>
<comment type="function">
    <text evidence="8">Thought to be a Golgi-localized beta-glycan synthase that polymerize the backbones of noncellulosic polysaccharides (hemicelluloses) of plant cell wall.</text>
</comment>
<evidence type="ECO:0000313" key="15">
    <source>
        <dbReference type="RefSeq" id="XP_010928072.1"/>
    </source>
</evidence>
<comment type="subcellular location">
    <subcellularLocation>
        <location evidence="1">Golgi apparatus membrane</location>
        <topology evidence="1">Multi-pass membrane protein</topology>
    </subcellularLocation>
</comment>
<evidence type="ECO:0000256" key="2">
    <source>
        <dbReference type="ARBA" id="ARBA00022676"/>
    </source>
</evidence>
<feature type="transmembrane region" description="Helical" evidence="13">
    <location>
        <begin position="18"/>
        <end position="39"/>
    </location>
</feature>
<dbReference type="RefSeq" id="XP_010928072.1">
    <property type="nucleotide sequence ID" value="XM_010929770.2"/>
</dbReference>
<evidence type="ECO:0000256" key="5">
    <source>
        <dbReference type="ARBA" id="ARBA00022989"/>
    </source>
</evidence>
<dbReference type="PANTHER" id="PTHR13301">
    <property type="entry name" value="X-BOX TRANSCRIPTION FACTOR-RELATED"/>
    <property type="match status" value="1"/>
</dbReference>
<dbReference type="GO" id="GO:0071669">
    <property type="term" value="P:plant-type cell wall organization or biogenesis"/>
    <property type="evidence" value="ECO:0007669"/>
    <property type="project" value="UniProtKB-ARBA"/>
</dbReference>
<evidence type="ECO:0000256" key="11">
    <source>
        <dbReference type="PIRSR" id="PIRSR605150-2"/>
    </source>
</evidence>
<dbReference type="AlphaFoldDB" id="A0A6I9RK34"/>
<dbReference type="KEGG" id="egu:105049957"/>
<comment type="similarity">
    <text evidence="9">Belongs to the glycosyltransferase 2 family. Plant cellulose synthase-like E subfamily.</text>
</comment>
<keyword evidence="2" id="KW-0328">Glycosyltransferase</keyword>
<dbReference type="Gene3D" id="3.90.550.10">
    <property type="entry name" value="Spore Coat Polysaccharide Biosynthesis Protein SpsA, Chain A"/>
    <property type="match status" value="2"/>
</dbReference>
<keyword evidence="14" id="KW-1185">Reference proteome</keyword>
<keyword evidence="5 13" id="KW-1133">Transmembrane helix</keyword>
<keyword evidence="3" id="KW-0808">Transferase</keyword>
<dbReference type="GO" id="GO:0071555">
    <property type="term" value="P:cell wall organization"/>
    <property type="evidence" value="ECO:0007669"/>
    <property type="project" value="UniProtKB-KW"/>
</dbReference>
<dbReference type="GeneID" id="105049957"/>
<feature type="binding site" evidence="12">
    <location>
        <position position="303"/>
    </location>
    <ligand>
        <name>Mn(2+)</name>
        <dbReference type="ChEBI" id="CHEBI:29035"/>
    </ligand>
</feature>
<dbReference type="FunCoup" id="A0A6I9RK34">
    <property type="interactions" value="575"/>
</dbReference>
<evidence type="ECO:0000256" key="4">
    <source>
        <dbReference type="ARBA" id="ARBA00022692"/>
    </source>
</evidence>
<evidence type="ECO:0000256" key="9">
    <source>
        <dbReference type="ARBA" id="ARBA00060766"/>
    </source>
</evidence>
<feature type="binding site" evidence="11">
    <location>
        <position position="139"/>
    </location>
    <ligand>
        <name>UDP-alpha-D-glucose</name>
        <dbReference type="ChEBI" id="CHEBI:58885"/>
    </ligand>
</feature>
<keyword evidence="4 13" id="KW-0812">Transmembrane</keyword>
<feature type="transmembrane region" description="Helical" evidence="13">
    <location>
        <begin position="589"/>
        <end position="609"/>
    </location>
</feature>
<evidence type="ECO:0000256" key="7">
    <source>
        <dbReference type="ARBA" id="ARBA00023316"/>
    </source>
</evidence>
<sequence length="730" mass="82693">MGESHEPLFETKQAKGRFAYKLFACSMLVGICLIWFYRATHVPGWGERGRWAWIGIFVAELWFSFYWIIIQLIRWSPIYHYTHTEKLSQRDETGLPNVDIFVCTADPIAEPPTLVISTILSAMAYNYPPEKLSVYLSDDAGSIMTFYALWEASRFAKHWLPFCKQYNVEPRSPAAYFSKLCKPGDACNPTEWSSMKNLYEEMANRIDSVVMLGKIPEELKANKGFSEWSWGMTSRNHPPIVQILIDGRDHGSIDSNGNALPTLVYMAREKRPQHHHHFKAGAMNALIRVSSEISNSPIILNMDCDMYSNNSESIRQALCFFMDEEKGHDIAFVQYPQRFDNITKNDLYGSSLNAINEVEIPGLDSWGGPPYLGTGCFHRRGILYGRKYSKDYKEDWKAGIERKTAKNACILEEKAKSLITCTFEHNTQWGQEIGLKYDCAAEDVITGLLIHCRGWKSVYINPPRRAFLGVAPTTLAESLVQYKRWSEGNFQIILSKYCPLIFGRGKIKLGRQMVYCIYGLWAPSSLPTLYYLVIPSLCLLNGISLFPKIMSPWAIPFAYIAMGKHVYELVESLQCGDTLAGWWNLQRMWILRTTTSFLYGTIATILKLLGFSKMGFTITAKVSADGNASKRYEQEVMEFGSSSSMFLIIAVAALLNLFCLVGGLHRLVVDGRIMDLGPLFIQILLCALVVAIHLPIYEALFIRKDKGSLPRSVTFVSLGFAMLAYLITIA</sequence>
<evidence type="ECO:0000256" key="12">
    <source>
        <dbReference type="PIRSR" id="PIRSR605150-3"/>
    </source>
</evidence>
<dbReference type="GO" id="GO:0016760">
    <property type="term" value="F:cellulose synthase (UDP-forming) activity"/>
    <property type="evidence" value="ECO:0007669"/>
    <property type="project" value="InterPro"/>
</dbReference>
<feature type="transmembrane region" description="Helical" evidence="13">
    <location>
        <begin position="712"/>
        <end position="729"/>
    </location>
</feature>
<dbReference type="Pfam" id="PF03552">
    <property type="entry name" value="Cellulose_synt"/>
    <property type="match status" value="2"/>
</dbReference>
<feature type="active site" evidence="10">
    <location>
        <position position="443"/>
    </location>
</feature>
<evidence type="ECO:0000256" key="13">
    <source>
        <dbReference type="SAM" id="Phobius"/>
    </source>
</evidence>
<feature type="active site" evidence="10">
    <location>
        <position position="139"/>
    </location>
</feature>
<keyword evidence="6 13" id="KW-0472">Membrane</keyword>
<feature type="transmembrane region" description="Helical" evidence="13">
    <location>
        <begin position="646"/>
        <end position="667"/>
    </location>
</feature>
<evidence type="ECO:0000256" key="8">
    <source>
        <dbReference type="ARBA" id="ARBA00037405"/>
    </source>
</evidence>
<reference evidence="15" key="1">
    <citation type="submission" date="2025-08" db="UniProtKB">
        <authorList>
            <consortium name="RefSeq"/>
        </authorList>
    </citation>
    <scope>IDENTIFICATION</scope>
</reference>
<dbReference type="GO" id="GO:0000139">
    <property type="term" value="C:Golgi membrane"/>
    <property type="evidence" value="ECO:0007669"/>
    <property type="project" value="UniProtKB-SubCell"/>
</dbReference>
<evidence type="ECO:0000256" key="1">
    <source>
        <dbReference type="ARBA" id="ARBA00004653"/>
    </source>
</evidence>
<dbReference type="Proteomes" id="UP000504607">
    <property type="component" value="Chromosome 8"/>
</dbReference>
<dbReference type="InterPro" id="IPR029044">
    <property type="entry name" value="Nucleotide-diphossugar_trans"/>
</dbReference>
<feature type="transmembrane region" description="Helical" evidence="13">
    <location>
        <begin position="51"/>
        <end position="70"/>
    </location>
</feature>